<protein>
    <recommendedName>
        <fullName evidence="3">STAS/SEC14 domain-containing protein</fullName>
    </recommendedName>
</protein>
<dbReference type="Proteomes" id="UP000515489">
    <property type="component" value="Chromosome"/>
</dbReference>
<evidence type="ECO:0008006" key="3">
    <source>
        <dbReference type="Google" id="ProtNLM"/>
    </source>
</evidence>
<accession>A0A7G7W3I0</accession>
<name>A0A7G7W3I0_9BACT</name>
<gene>
    <name evidence="1" type="ORF">H4317_12100</name>
</gene>
<evidence type="ECO:0000313" key="2">
    <source>
        <dbReference type="Proteomes" id="UP000515489"/>
    </source>
</evidence>
<evidence type="ECO:0000313" key="1">
    <source>
        <dbReference type="EMBL" id="QNH60923.1"/>
    </source>
</evidence>
<proteinExistence type="predicted"/>
<dbReference type="KEGG" id="hsk:H4317_12100"/>
<dbReference type="EMBL" id="CP060202">
    <property type="protein sequence ID" value="QNH60923.1"/>
    <property type="molecule type" value="Genomic_DNA"/>
</dbReference>
<reference evidence="1 2" key="1">
    <citation type="submission" date="2020-08" db="EMBL/GenBank/DDBJ databases">
        <title>Hymenobacter sp. S2-20-2 genome sequencing.</title>
        <authorList>
            <person name="Jin L."/>
        </authorList>
    </citation>
    <scope>NUCLEOTIDE SEQUENCE [LARGE SCALE GENOMIC DNA]</scope>
    <source>
        <strain evidence="1 2">S2-20-2</strain>
    </source>
</reference>
<organism evidence="1 2">
    <name type="scientific">Hymenobacter sediminicola</name>
    <dbReference type="NCBI Taxonomy" id="2761579"/>
    <lineage>
        <taxon>Bacteria</taxon>
        <taxon>Pseudomonadati</taxon>
        <taxon>Bacteroidota</taxon>
        <taxon>Cytophagia</taxon>
        <taxon>Cytophagales</taxon>
        <taxon>Hymenobacteraceae</taxon>
        <taxon>Hymenobacter</taxon>
    </lineage>
</organism>
<sequence length="132" mass="14799">MTVVASHPSLTIHLHSGSAAALETEWLAFTNSRDFRRYLTEALVLARQHGVTGWIANDQLLGAVRPIDLEWVSRHVLPTLLALGVRRFARLEAQDTMNRLLIGNMYQQAAPGPQLEIRSFSDLQQAREWAVA</sequence>
<keyword evidence="2" id="KW-1185">Reference proteome</keyword>
<dbReference type="RefSeq" id="WP_185886854.1">
    <property type="nucleotide sequence ID" value="NZ_CP060202.1"/>
</dbReference>
<dbReference type="AlphaFoldDB" id="A0A7G7W3I0"/>